<protein>
    <submittedName>
        <fullName evidence="2">Uncharacterized protein</fullName>
    </submittedName>
</protein>
<dbReference type="Gene3D" id="1.10.287.1490">
    <property type="match status" value="1"/>
</dbReference>
<organism evidence="2">
    <name type="scientific">Cyprideis torosa</name>
    <dbReference type="NCBI Taxonomy" id="163714"/>
    <lineage>
        <taxon>Eukaryota</taxon>
        <taxon>Metazoa</taxon>
        <taxon>Ecdysozoa</taxon>
        <taxon>Arthropoda</taxon>
        <taxon>Crustacea</taxon>
        <taxon>Oligostraca</taxon>
        <taxon>Ostracoda</taxon>
        <taxon>Podocopa</taxon>
        <taxon>Podocopida</taxon>
        <taxon>Cytherocopina</taxon>
        <taxon>Cytheroidea</taxon>
        <taxon>Cytherideidae</taxon>
        <taxon>Cyprideis</taxon>
    </lineage>
</organism>
<feature type="compositionally biased region" description="Basic and acidic residues" evidence="1">
    <location>
        <begin position="338"/>
        <end position="349"/>
    </location>
</feature>
<proteinExistence type="predicted"/>
<feature type="region of interest" description="Disordered" evidence="1">
    <location>
        <begin position="309"/>
        <end position="349"/>
    </location>
</feature>
<dbReference type="AlphaFoldDB" id="A0A7R8WXZ2"/>
<name>A0A7R8WXZ2_9CRUS</name>
<evidence type="ECO:0000256" key="1">
    <source>
        <dbReference type="SAM" id="MobiDB-lite"/>
    </source>
</evidence>
<evidence type="ECO:0000313" key="2">
    <source>
        <dbReference type="EMBL" id="CAD7236421.1"/>
    </source>
</evidence>
<reference evidence="2" key="1">
    <citation type="submission" date="2020-11" db="EMBL/GenBank/DDBJ databases">
        <authorList>
            <person name="Tran Van P."/>
        </authorList>
    </citation>
    <scope>NUCLEOTIDE SEQUENCE</scope>
</reference>
<dbReference type="OrthoDB" id="1926336at2759"/>
<gene>
    <name evidence="2" type="ORF">CTOB1V02_LOCUS14236</name>
</gene>
<accession>A0A7R8WXZ2</accession>
<sequence>MEKLLKDGSADAAKWESVLEAKRREFEERLQVLEEEKCELKQKLEEKEGLKRTVEELVREVEAGRKSLEALEAKAQERSEALEGEIEVLKQESQRLTTELDETKSQLRVETEKKEEVEKEILDLRKSCASESDAQVGDAQRTLKEREAELESIRGDLRNVHAEVDRWRKENAELRMEKAEVEKDAHEAKAEVTRVERKLALTEGKLEEQIRNSEAQLSKLCDEIAQKDALLSELGAKVETTQEKKEELLGELSSMNSVLKQRGSRIAQLEADLARVTQENAQQLRQPGASSNANQNEVVELRKKVEELQGKLRSKSATPAPEALGVPEETGSTSTISKQEETARLKDLDSSFEEQYQKLKVIAIKQKKKLAEQRTEIETLDGKLTNALTQADALSKKLEETV</sequence>
<dbReference type="EMBL" id="OB678935">
    <property type="protein sequence ID" value="CAD7236421.1"/>
    <property type="molecule type" value="Genomic_DNA"/>
</dbReference>
<feature type="non-terminal residue" evidence="2">
    <location>
        <position position="1"/>
    </location>
</feature>